<evidence type="ECO:0000256" key="1">
    <source>
        <dbReference type="SAM" id="Phobius"/>
    </source>
</evidence>
<reference evidence="2" key="1">
    <citation type="journal article" date="2015" name="Nature">
        <title>Complex archaea that bridge the gap between prokaryotes and eukaryotes.</title>
        <authorList>
            <person name="Spang A."/>
            <person name="Saw J.H."/>
            <person name="Jorgensen S.L."/>
            <person name="Zaremba-Niedzwiedzka K."/>
            <person name="Martijn J."/>
            <person name="Lind A.E."/>
            <person name="van Eijk R."/>
            <person name="Schleper C."/>
            <person name="Guy L."/>
            <person name="Ettema T.J."/>
        </authorList>
    </citation>
    <scope>NUCLEOTIDE SEQUENCE</scope>
</reference>
<sequence>MLGKFLLSIIVLAGATYLVMELLRLIIQSLAFKYQPELYMELSFLIIGWMIAMIVAGVKIWK</sequence>
<organism evidence="2">
    <name type="scientific">marine sediment metagenome</name>
    <dbReference type="NCBI Taxonomy" id="412755"/>
    <lineage>
        <taxon>unclassified sequences</taxon>
        <taxon>metagenomes</taxon>
        <taxon>ecological metagenomes</taxon>
    </lineage>
</organism>
<name>A0A0F9CAB1_9ZZZZ</name>
<comment type="caution">
    <text evidence="2">The sequence shown here is derived from an EMBL/GenBank/DDBJ whole genome shotgun (WGS) entry which is preliminary data.</text>
</comment>
<dbReference type="EMBL" id="LAZR01034176">
    <property type="protein sequence ID" value="KKL46044.1"/>
    <property type="molecule type" value="Genomic_DNA"/>
</dbReference>
<keyword evidence="1" id="KW-0812">Transmembrane</keyword>
<gene>
    <name evidence="2" type="ORF">LCGC14_2349590</name>
</gene>
<protein>
    <submittedName>
        <fullName evidence="2">Uncharacterized protein</fullName>
    </submittedName>
</protein>
<dbReference type="AlphaFoldDB" id="A0A0F9CAB1"/>
<evidence type="ECO:0000313" key="2">
    <source>
        <dbReference type="EMBL" id="KKL46044.1"/>
    </source>
</evidence>
<keyword evidence="1" id="KW-0472">Membrane</keyword>
<keyword evidence="1" id="KW-1133">Transmembrane helix</keyword>
<accession>A0A0F9CAB1</accession>
<proteinExistence type="predicted"/>
<feature type="transmembrane region" description="Helical" evidence="1">
    <location>
        <begin position="39"/>
        <end position="61"/>
    </location>
</feature>
<feature type="transmembrane region" description="Helical" evidence="1">
    <location>
        <begin position="6"/>
        <end position="27"/>
    </location>
</feature>